<evidence type="ECO:0000313" key="1">
    <source>
        <dbReference type="EMBL" id="UBZ25569.1"/>
    </source>
</evidence>
<proteinExistence type="predicted"/>
<gene>
    <name evidence="1" type="ORF">CcNV_084</name>
</gene>
<dbReference type="EMBL" id="MZ311577">
    <property type="protein sequence ID" value="UBZ25569.1"/>
    <property type="molecule type" value="Genomic_DNA"/>
</dbReference>
<evidence type="ECO:0000313" key="2">
    <source>
        <dbReference type="Proteomes" id="UP000831195"/>
    </source>
</evidence>
<sequence length="630" mass="72590">MAMLTDSNIYHFLVHRFPYLRINQDTATCLSTTRILNSNAYSWYMRAKCLQESPQTLSHISQQLDFNFPNLTLTQYIIAVTKNLKEYLQLFTPTHLSNIDLPLERSNHLDIIWPITYYALPVLDTVLVDREAVVECVAKVPMIGNQAKLKLHTMLDMKCVDVYYPTDSESYPNIRAVLYNIMARFKEKPIKAPKGTHIDNMTTKELGYCIIQSLPFISDKRAIEQFLKQTTITKDTKLGTFIHMLLDFLYHNKQIDYLQTLDENIIDNLNYDLYQIKPLSEIAKVKDKNSPICQDSITTTTLIKVLRSVPTIRSITELADICPIQIKYILSVFPYYDNEYLHIKNNRVLRKSTGVGLDESLTVASIRILSELRTNVIFDNNYGQFAQYIRSIPLSEDTIDNLSSAYYTMRGYRCATIVAEILSYHRNLPTSSHNKYALLSKLSSELLTLLDKESCKPSMEPPLDIITRMFVSYHPSDCVPFNTERIDATVKKMRIANTFEEKVYIASNYNYNIYILSRLLMANKDNKGLALCYMILIVYSNASKLIKRQVLDILPAHFNTDQKIVHKLPHIVQRPVPIASIDYDPTPYTTSITEGYDISNSIQDLISLMKDTKNTTLYNQISTIYYHATN</sequence>
<accession>A0AAE8Y268</accession>
<reference evidence="1" key="1">
    <citation type="journal article" date="2021" name="Viruses">
        <title>Identification and Full Characterisation of Two Novel Crustacean Infecting Members of the Family Nudiviridae Provides Support for Two Subfamilies.</title>
        <authorList>
            <person name="Bateman K.S."/>
            <person name="Kerr R."/>
            <person name="Stentiford G.D."/>
            <person name="Bean T.P."/>
            <person name="Hooper C."/>
            <person name="Van Eynde B."/>
            <person name="Delbare D."/>
            <person name="Bojko J."/>
            <person name="Christiaens O."/>
            <person name="Taning C.N.T."/>
            <person name="Smagghe G."/>
            <person name="van Oers M.M."/>
            <person name="van Aerle R."/>
        </authorList>
    </citation>
    <scope>NUCLEOTIDE SEQUENCE</scope>
    <source>
        <strain evidence="1">AN1</strain>
    </source>
</reference>
<keyword evidence="2" id="KW-1185">Reference proteome</keyword>
<protein>
    <submittedName>
        <fullName evidence="1">Uncharacterized protein</fullName>
    </submittedName>
</protein>
<organism evidence="1 2">
    <name type="scientific">Crangon crangon nudivirus</name>
    <dbReference type="NCBI Taxonomy" id="2880838"/>
    <lineage>
        <taxon>Viruses</taxon>
        <taxon>Viruses incertae sedis</taxon>
        <taxon>Naldaviricetes</taxon>
        <taxon>Lefavirales</taxon>
        <taxon>Nudiviridae</taxon>
        <taxon>Gammanudivirus</taxon>
        <taxon>Gammanudivirus cracrangonis</taxon>
    </lineage>
</organism>
<dbReference type="Proteomes" id="UP000831195">
    <property type="component" value="Segment"/>
</dbReference>
<name>A0AAE8Y268_9VIRU</name>